<evidence type="ECO:0000256" key="1">
    <source>
        <dbReference type="SAM" id="SignalP"/>
    </source>
</evidence>
<evidence type="ECO:0000313" key="3">
    <source>
        <dbReference type="EMBL" id="KAL1197767.1"/>
    </source>
</evidence>
<proteinExistence type="predicted"/>
<protein>
    <submittedName>
        <fullName evidence="3">Ribonuclease H protein</fullName>
    </submittedName>
</protein>
<comment type="caution">
    <text evidence="3">The sequence shown here is derived from an EMBL/GenBank/DDBJ whole genome shotgun (WGS) entry which is preliminary data.</text>
</comment>
<dbReference type="AlphaFoldDB" id="A0ABD0ZT18"/>
<name>A0ABD0ZT18_CARAN</name>
<dbReference type="InterPro" id="IPR000477">
    <property type="entry name" value="RT_dom"/>
</dbReference>
<dbReference type="Proteomes" id="UP001558713">
    <property type="component" value="Unassembled WGS sequence"/>
</dbReference>
<feature type="signal peptide" evidence="1">
    <location>
        <begin position="1"/>
        <end position="26"/>
    </location>
</feature>
<dbReference type="InterPro" id="IPR043502">
    <property type="entry name" value="DNA/RNA_pol_sf"/>
</dbReference>
<dbReference type="EMBL" id="JBANAX010000685">
    <property type="protein sequence ID" value="KAL1197767.1"/>
    <property type="molecule type" value="Genomic_DNA"/>
</dbReference>
<keyword evidence="4" id="KW-1185">Reference proteome</keyword>
<dbReference type="Pfam" id="PF00078">
    <property type="entry name" value="RVT_1"/>
    <property type="match status" value="1"/>
</dbReference>
<sequence>MNFPMEFIHWITLCITTASFSVQVNGELAGYFKSERGLRQGCSLSPYLFVISMDVLSKMLDKAAGVREFGYHPRCKNIGLTHLSFADDIMVLTDGKVRSMEGIVHVFDVFSQRSGLKISMEKSTMYLAGITNHVQQELMDRFPFAVGQLFRAPGQIFRAPIGHQKTNICRLFPIIGTDQEKNRIMDSSISLFCKKTESDSSVLWSITNFWLAAFRLPKSCINEIDRMCSSFLWSGLDMNPNKAKITWEEVCKPKQEGGLGLRSLREANDVSCLKLIWRSLSWLFSMGEVDKYLLNQA</sequence>
<organism evidence="3 4">
    <name type="scientific">Cardamine amara subsp. amara</name>
    <dbReference type="NCBI Taxonomy" id="228776"/>
    <lineage>
        <taxon>Eukaryota</taxon>
        <taxon>Viridiplantae</taxon>
        <taxon>Streptophyta</taxon>
        <taxon>Embryophyta</taxon>
        <taxon>Tracheophyta</taxon>
        <taxon>Spermatophyta</taxon>
        <taxon>Magnoliopsida</taxon>
        <taxon>eudicotyledons</taxon>
        <taxon>Gunneridae</taxon>
        <taxon>Pentapetalae</taxon>
        <taxon>rosids</taxon>
        <taxon>malvids</taxon>
        <taxon>Brassicales</taxon>
        <taxon>Brassicaceae</taxon>
        <taxon>Cardamineae</taxon>
        <taxon>Cardamine</taxon>
    </lineage>
</organism>
<evidence type="ECO:0000313" key="4">
    <source>
        <dbReference type="Proteomes" id="UP001558713"/>
    </source>
</evidence>
<dbReference type="PANTHER" id="PTHR33116">
    <property type="entry name" value="REVERSE TRANSCRIPTASE ZINC-BINDING DOMAIN-CONTAINING PROTEIN-RELATED-RELATED"/>
    <property type="match status" value="1"/>
</dbReference>
<accession>A0ABD0ZT18</accession>
<dbReference type="PROSITE" id="PS50878">
    <property type="entry name" value="RT_POL"/>
    <property type="match status" value="1"/>
</dbReference>
<keyword evidence="1" id="KW-0732">Signal</keyword>
<feature type="domain" description="Reverse transcriptase" evidence="2">
    <location>
        <begin position="1"/>
        <end position="146"/>
    </location>
</feature>
<dbReference type="PANTHER" id="PTHR33116:SF80">
    <property type="entry name" value="REVERSE TRANSCRIPTASE ZINC-BINDING DOMAIN-CONTAINING PROTEIN"/>
    <property type="match status" value="1"/>
</dbReference>
<reference evidence="3 4" key="1">
    <citation type="submission" date="2024-04" db="EMBL/GenBank/DDBJ databases">
        <title>Genome assembly C_amara_ONT_v2.</title>
        <authorList>
            <person name="Yant L."/>
            <person name="Moore C."/>
            <person name="Slenker M."/>
        </authorList>
    </citation>
    <scope>NUCLEOTIDE SEQUENCE [LARGE SCALE GENOMIC DNA]</scope>
    <source>
        <tissue evidence="3">Leaf</tissue>
    </source>
</reference>
<feature type="chain" id="PRO_5044811292" evidence="1">
    <location>
        <begin position="27"/>
        <end position="297"/>
    </location>
</feature>
<dbReference type="SUPFAM" id="SSF56672">
    <property type="entry name" value="DNA/RNA polymerases"/>
    <property type="match status" value="1"/>
</dbReference>
<gene>
    <name evidence="3" type="ORF">V5N11_003672</name>
</gene>
<evidence type="ECO:0000259" key="2">
    <source>
        <dbReference type="PROSITE" id="PS50878"/>
    </source>
</evidence>